<dbReference type="RefSeq" id="WP_153355821.1">
    <property type="nucleotide sequence ID" value="NZ_JAYKOO010000015.1"/>
</dbReference>
<keyword evidence="4" id="KW-1185">Reference proteome</keyword>
<sequence>MFAPEHHERSHPLSNAESGKTRKVLLALTTSVLVVAGAAAPQFFGHDLTRRYAVETIIGVDAAGLSKAERQSAIEEAGKAVRSVANLDGMARTLDLARDEEFSVSGPSAIGVVSDILTGKAMTVSAADAKMRERLSATFTAVPDASGRRIVIAVETRDARKSTRIARAVAELYQRELSGAAIRSTRMHAEGLERAMQQADTAVSEALAKSGDGSALRRTETERLALEQEIATQEANVARLRDDVKTVSATSSTDVLTTTLSSAFDYSGIDQMRQTHVDAKLLVDQLSASLGPRHPRLLAAQAALSEARGKIDAALMRLSTSLKQQEATVAKDLAELKTRLQKMAATPPSPEAQALADLQAKAEKARQDYLGSVQRLDAAAVAGPISVKTVAPANVATAEPVGLPMWMLSGIGAMLGLGFGLVLGFALPRRLADEDEYTVAEEEEDLFDGEEIDLLQSQPVVPLRTVEVPVVATIAQDVLPAALDRDDEEYHQEYYGHHDAYAEEEPDLLSNEHDYPVAANSSTPLADRVRELLLANRMREEQAETHLPPLVAAVMAGGVTIAPHYEEEPEEERRTAALRQDIMSLRERVAEFNERRAAGQR</sequence>
<dbReference type="GO" id="GO:0004713">
    <property type="term" value="F:protein tyrosine kinase activity"/>
    <property type="evidence" value="ECO:0007669"/>
    <property type="project" value="TreeGrafter"/>
</dbReference>
<feature type="coiled-coil region" evidence="1">
    <location>
        <begin position="189"/>
        <end position="243"/>
    </location>
</feature>
<evidence type="ECO:0000256" key="1">
    <source>
        <dbReference type="SAM" id="Coils"/>
    </source>
</evidence>
<dbReference type="EMBL" id="WIXI01000047">
    <property type="protein sequence ID" value="MQY48068.1"/>
    <property type="molecule type" value="Genomic_DNA"/>
</dbReference>
<dbReference type="PANTHER" id="PTHR32309">
    <property type="entry name" value="TYROSINE-PROTEIN KINASE"/>
    <property type="match status" value="1"/>
</dbReference>
<evidence type="ECO:0000256" key="2">
    <source>
        <dbReference type="SAM" id="Phobius"/>
    </source>
</evidence>
<evidence type="ECO:0000313" key="4">
    <source>
        <dbReference type="Proteomes" id="UP000435138"/>
    </source>
</evidence>
<proteinExistence type="predicted"/>
<dbReference type="InterPro" id="IPR050445">
    <property type="entry name" value="Bact_polysacc_biosynth/exp"/>
</dbReference>
<keyword evidence="2" id="KW-0472">Membrane</keyword>
<keyword evidence="1" id="KW-0175">Coiled coil</keyword>
<dbReference type="PANTHER" id="PTHR32309:SF13">
    <property type="entry name" value="FERRIC ENTEROBACTIN TRANSPORT PROTEIN FEPE"/>
    <property type="match status" value="1"/>
</dbReference>
<feature type="transmembrane region" description="Helical" evidence="2">
    <location>
        <begin position="405"/>
        <end position="427"/>
    </location>
</feature>
<organism evidence="3 4">
    <name type="scientific">Endobacterium cereale</name>
    <dbReference type="NCBI Taxonomy" id="2663029"/>
    <lineage>
        <taxon>Bacteria</taxon>
        <taxon>Pseudomonadati</taxon>
        <taxon>Pseudomonadota</taxon>
        <taxon>Alphaproteobacteria</taxon>
        <taxon>Hyphomicrobiales</taxon>
        <taxon>Rhizobiaceae</taxon>
        <taxon>Endobacterium</taxon>
    </lineage>
</organism>
<reference evidence="3 4" key="1">
    <citation type="submission" date="2019-11" db="EMBL/GenBank/DDBJ databases">
        <title>Genome analysis of Rhizobacterium cereale a novel genus and species isolated from maize roots in North Spain.</title>
        <authorList>
            <person name="Menendez E."/>
            <person name="Flores-Felix J.D."/>
            <person name="Ramirez-Bahena M.-H."/>
            <person name="Igual J.M."/>
            <person name="Garcia-Fraile P."/>
            <person name="Peix A."/>
            <person name="Velazquez E."/>
        </authorList>
    </citation>
    <scope>NUCLEOTIDE SEQUENCE [LARGE SCALE GENOMIC DNA]</scope>
    <source>
        <strain evidence="3 4">RZME27</strain>
    </source>
</reference>
<keyword evidence="2" id="KW-1133">Transmembrane helix</keyword>
<dbReference type="Proteomes" id="UP000435138">
    <property type="component" value="Unassembled WGS sequence"/>
</dbReference>
<accession>A0A6A8ADS3</accession>
<comment type="caution">
    <text evidence="3">The sequence shown here is derived from an EMBL/GenBank/DDBJ whole genome shotgun (WGS) entry which is preliminary data.</text>
</comment>
<protein>
    <recommendedName>
        <fullName evidence="5">Succinoglycan biosynthesis transport protein</fullName>
    </recommendedName>
</protein>
<evidence type="ECO:0000313" key="3">
    <source>
        <dbReference type="EMBL" id="MQY48068.1"/>
    </source>
</evidence>
<keyword evidence="2" id="KW-0812">Transmembrane</keyword>
<gene>
    <name evidence="3" type="ORF">GAO09_18685</name>
</gene>
<dbReference type="GO" id="GO:0005886">
    <property type="term" value="C:plasma membrane"/>
    <property type="evidence" value="ECO:0007669"/>
    <property type="project" value="TreeGrafter"/>
</dbReference>
<dbReference type="AlphaFoldDB" id="A0A6A8ADS3"/>
<name>A0A6A8ADS3_9HYPH</name>
<evidence type="ECO:0008006" key="5">
    <source>
        <dbReference type="Google" id="ProtNLM"/>
    </source>
</evidence>